<evidence type="ECO:0000313" key="3">
    <source>
        <dbReference type="Proteomes" id="UP000054549"/>
    </source>
</evidence>
<sequence>MSIPSLVSDCPISLFCKRIAKSPSLFNAWKVGAKTAIILNPPVEVTDHFDKLYQLEEVPSTLVQGPLLTLFIDHEPEFQLTVRTWASTIPPVEGDEYGILPALHILALAYSRVRKTSNNHSSEHTQRRSINEIIEFAFSARRDRHCDFKYVFSPRAFAYISYNLAIRTEESYRLVASAGNPDAQSDALVTIPSPIIGDKLQMHQLSFRGDPSILQHLYWSTGGERNGFSIIGFAGEFKKDDDDCNQNQLIMVLATAQSQRKALSLKPSIIMGAIACRGRVQMFSSYWTSDGSSICIYPHEQRFDLSDPIQLIRLYVFCSKLERLFQGTLALELETWNTPTKMTLQSHMWRSPDHSRKRRRTETGESGSGSNGGRGGGNSGLVDADGFDGDWHMNVMKWRDGVVKDGKEGRVVSDEDNILDAASGWLQFEGRVIAPLS</sequence>
<proteinExistence type="predicted"/>
<dbReference type="HOGENOM" id="CLU_709933_0_0_1"/>
<keyword evidence="3" id="KW-1185">Reference proteome</keyword>
<dbReference type="AlphaFoldDB" id="A0A0C2S0E4"/>
<name>A0A0C2S0E4_AMAMK</name>
<dbReference type="EMBL" id="KN818447">
    <property type="protein sequence ID" value="KIL56115.1"/>
    <property type="molecule type" value="Genomic_DNA"/>
</dbReference>
<dbReference type="OrthoDB" id="2996045at2759"/>
<feature type="region of interest" description="Disordered" evidence="1">
    <location>
        <begin position="344"/>
        <end position="381"/>
    </location>
</feature>
<reference evidence="2 3" key="1">
    <citation type="submission" date="2014-04" db="EMBL/GenBank/DDBJ databases">
        <title>Evolutionary Origins and Diversification of the Mycorrhizal Mutualists.</title>
        <authorList>
            <consortium name="DOE Joint Genome Institute"/>
            <consortium name="Mycorrhizal Genomics Consortium"/>
            <person name="Kohler A."/>
            <person name="Kuo A."/>
            <person name="Nagy L.G."/>
            <person name="Floudas D."/>
            <person name="Copeland A."/>
            <person name="Barry K.W."/>
            <person name="Cichocki N."/>
            <person name="Veneault-Fourrey C."/>
            <person name="LaButti K."/>
            <person name="Lindquist E.A."/>
            <person name="Lipzen A."/>
            <person name="Lundell T."/>
            <person name="Morin E."/>
            <person name="Murat C."/>
            <person name="Riley R."/>
            <person name="Ohm R."/>
            <person name="Sun H."/>
            <person name="Tunlid A."/>
            <person name="Henrissat B."/>
            <person name="Grigoriev I.V."/>
            <person name="Hibbett D.S."/>
            <person name="Martin F."/>
        </authorList>
    </citation>
    <scope>NUCLEOTIDE SEQUENCE [LARGE SCALE GENOMIC DNA]</scope>
    <source>
        <strain evidence="2 3">Koide BX008</strain>
    </source>
</reference>
<feature type="compositionally biased region" description="Gly residues" evidence="1">
    <location>
        <begin position="366"/>
        <end position="379"/>
    </location>
</feature>
<dbReference type="InParanoid" id="A0A0C2S0E4"/>
<protein>
    <submittedName>
        <fullName evidence="2">Uncharacterized protein</fullName>
    </submittedName>
</protein>
<organism evidence="2 3">
    <name type="scientific">Amanita muscaria (strain Koide BX008)</name>
    <dbReference type="NCBI Taxonomy" id="946122"/>
    <lineage>
        <taxon>Eukaryota</taxon>
        <taxon>Fungi</taxon>
        <taxon>Dikarya</taxon>
        <taxon>Basidiomycota</taxon>
        <taxon>Agaricomycotina</taxon>
        <taxon>Agaricomycetes</taxon>
        <taxon>Agaricomycetidae</taxon>
        <taxon>Agaricales</taxon>
        <taxon>Pluteineae</taxon>
        <taxon>Amanitaceae</taxon>
        <taxon>Amanita</taxon>
    </lineage>
</organism>
<evidence type="ECO:0000313" key="2">
    <source>
        <dbReference type="EMBL" id="KIL56115.1"/>
    </source>
</evidence>
<accession>A0A0C2S0E4</accession>
<gene>
    <name evidence="2" type="ORF">M378DRAFT_133971</name>
</gene>
<evidence type="ECO:0000256" key="1">
    <source>
        <dbReference type="SAM" id="MobiDB-lite"/>
    </source>
</evidence>
<dbReference type="Proteomes" id="UP000054549">
    <property type="component" value="Unassembled WGS sequence"/>
</dbReference>